<dbReference type="Proteomes" id="UP000319619">
    <property type="component" value="Unassembled WGS sequence"/>
</dbReference>
<proteinExistence type="inferred from homology"/>
<organism evidence="3 4">
    <name type="scientific">candidate division LCP-89 bacterium B3_LCP</name>
    <dbReference type="NCBI Taxonomy" id="2012998"/>
    <lineage>
        <taxon>Bacteria</taxon>
        <taxon>Pseudomonadati</taxon>
        <taxon>Bacteria division LCP-89</taxon>
    </lineage>
</organism>
<gene>
    <name evidence="3" type="ORF">CEE37_06705</name>
</gene>
<name>A0A532V0E9_UNCL8</name>
<comment type="caution">
    <text evidence="3">The sequence shown here is derived from an EMBL/GenBank/DDBJ whole genome shotgun (WGS) entry which is preliminary data.</text>
</comment>
<dbReference type="PANTHER" id="PTHR43022">
    <property type="entry name" value="PROTEIN SMF"/>
    <property type="match status" value="1"/>
</dbReference>
<feature type="domain" description="Smf/DprA SLOG" evidence="2">
    <location>
        <begin position="81"/>
        <end position="278"/>
    </location>
</feature>
<evidence type="ECO:0000313" key="4">
    <source>
        <dbReference type="Proteomes" id="UP000319619"/>
    </source>
</evidence>
<dbReference type="InterPro" id="IPR057666">
    <property type="entry name" value="DrpA_SLOG"/>
</dbReference>
<dbReference type="PANTHER" id="PTHR43022:SF1">
    <property type="entry name" value="PROTEIN SMF"/>
    <property type="match status" value="1"/>
</dbReference>
<protein>
    <recommendedName>
        <fullName evidence="2">Smf/DprA SLOG domain-containing protein</fullName>
    </recommendedName>
</protein>
<accession>A0A532V0E9</accession>
<reference evidence="3 4" key="1">
    <citation type="submission" date="2017-06" db="EMBL/GenBank/DDBJ databases">
        <title>Novel microbial phyla capable of carbon fixation and sulfur reduction in deep-sea sediments.</title>
        <authorList>
            <person name="Huang J."/>
            <person name="Baker B."/>
            <person name="Wang Y."/>
        </authorList>
    </citation>
    <scope>NUCLEOTIDE SEQUENCE [LARGE SCALE GENOMIC DNA]</scope>
    <source>
        <strain evidence="3">B3_LCP</strain>
    </source>
</reference>
<dbReference type="Gene3D" id="3.40.50.450">
    <property type="match status" value="1"/>
</dbReference>
<comment type="similarity">
    <text evidence="1">Belongs to the DprA/Smf family.</text>
</comment>
<dbReference type="AlphaFoldDB" id="A0A532V0E9"/>
<sequence length="314" mass="34446">MTEEAHLLHLLRLPLVGPVSLRLILTKLTNIGVPLQRMYELSDDQLLFDLQLTPEQVQAFRNPRSNAEEDLQQCSELDIEFLLSSDSRYPWKILKLLGHTAPHLLFAIGNLELLQMPSLGVSGSRNASEDSLSNIAKLCEMVSSQGWVIVSGGARGVDEVAHLTAIRHGPGTIVVLPTGVLKPRLRKELVKHFEEGKGLLLSEFLPEQGWTQGCAMQRNRILAALSNGVVLVEPGPSGGTGGTGKIALKLRIPLYVLKSSMELNQAAQKIIDKGASQISPDGIKPKALITTLQCNWEESEKQRIARKTEELFSS</sequence>
<evidence type="ECO:0000259" key="2">
    <source>
        <dbReference type="Pfam" id="PF02481"/>
    </source>
</evidence>
<dbReference type="GO" id="GO:0009294">
    <property type="term" value="P:DNA-mediated transformation"/>
    <property type="evidence" value="ECO:0007669"/>
    <property type="project" value="InterPro"/>
</dbReference>
<evidence type="ECO:0000313" key="3">
    <source>
        <dbReference type="EMBL" id="TKJ40648.1"/>
    </source>
</evidence>
<dbReference type="Pfam" id="PF02481">
    <property type="entry name" value="DNA_processg_A"/>
    <property type="match status" value="1"/>
</dbReference>
<dbReference type="SUPFAM" id="SSF102405">
    <property type="entry name" value="MCP/YpsA-like"/>
    <property type="match status" value="1"/>
</dbReference>
<dbReference type="EMBL" id="NJBN01000004">
    <property type="protein sequence ID" value="TKJ40648.1"/>
    <property type="molecule type" value="Genomic_DNA"/>
</dbReference>
<dbReference type="InterPro" id="IPR003488">
    <property type="entry name" value="DprA"/>
</dbReference>
<evidence type="ECO:0000256" key="1">
    <source>
        <dbReference type="ARBA" id="ARBA00006525"/>
    </source>
</evidence>